<evidence type="ECO:0000313" key="2">
    <source>
        <dbReference type="EMBL" id="OAN46347.1"/>
    </source>
</evidence>
<dbReference type="GO" id="GO:0016787">
    <property type="term" value="F:hydrolase activity"/>
    <property type="evidence" value="ECO:0007669"/>
    <property type="project" value="UniProtKB-KW"/>
</dbReference>
<name>A0A178MDY0_9CHLR</name>
<dbReference type="AlphaFoldDB" id="A0A178MDY0"/>
<evidence type="ECO:0000313" key="3">
    <source>
        <dbReference type="Proteomes" id="UP000078287"/>
    </source>
</evidence>
<proteinExistence type="predicted"/>
<feature type="domain" description="AB hydrolase-1" evidence="1">
    <location>
        <begin position="30"/>
        <end position="269"/>
    </location>
</feature>
<dbReference type="InterPro" id="IPR000639">
    <property type="entry name" value="Epox_hydrolase-like"/>
</dbReference>
<keyword evidence="2" id="KW-0378">Hydrolase</keyword>
<dbReference type="PANTHER" id="PTHR43689:SF8">
    <property type="entry name" value="ALPHA_BETA-HYDROLASES SUPERFAMILY PROTEIN"/>
    <property type="match status" value="1"/>
</dbReference>
<reference evidence="2 3" key="1">
    <citation type="submission" date="2016-04" db="EMBL/GenBank/DDBJ databases">
        <title>Chloroflexus islandicus sp. nov., a thermophilic filamentous anoxygenic phototrophic bacterium from geyser Strokkur (Iceland).</title>
        <authorList>
            <person name="Gaisin V.A."/>
            <person name="Kalashnikov A.M."/>
            <person name="Sukhacheva M.V."/>
            <person name="Grouzdev D.S."/>
            <person name="Ivanov T.M."/>
            <person name="Kuznetsov B."/>
            <person name="Gorlenko V.M."/>
        </authorList>
    </citation>
    <scope>NUCLEOTIDE SEQUENCE [LARGE SCALE GENOMIC DNA]</scope>
    <source>
        <strain evidence="3">isl-2</strain>
    </source>
</reference>
<dbReference type="STRING" id="1707952.A6A03_12755"/>
<organism evidence="2 3">
    <name type="scientific">Chloroflexus islandicus</name>
    <dbReference type="NCBI Taxonomy" id="1707952"/>
    <lineage>
        <taxon>Bacteria</taxon>
        <taxon>Bacillati</taxon>
        <taxon>Chloroflexota</taxon>
        <taxon>Chloroflexia</taxon>
        <taxon>Chloroflexales</taxon>
        <taxon>Chloroflexineae</taxon>
        <taxon>Chloroflexaceae</taxon>
        <taxon>Chloroflexus</taxon>
    </lineage>
</organism>
<dbReference type="PRINTS" id="PR00412">
    <property type="entry name" value="EPOXHYDRLASE"/>
</dbReference>
<dbReference type="PANTHER" id="PTHR43689">
    <property type="entry name" value="HYDROLASE"/>
    <property type="match status" value="1"/>
</dbReference>
<dbReference type="EMBL" id="LWQS01000045">
    <property type="protein sequence ID" value="OAN46347.1"/>
    <property type="molecule type" value="Genomic_DNA"/>
</dbReference>
<dbReference type="SUPFAM" id="SSF53474">
    <property type="entry name" value="alpha/beta-Hydrolases"/>
    <property type="match status" value="1"/>
</dbReference>
<dbReference type="Proteomes" id="UP000078287">
    <property type="component" value="Unassembled WGS sequence"/>
</dbReference>
<dbReference type="Pfam" id="PF00561">
    <property type="entry name" value="Abhydrolase_1"/>
    <property type="match status" value="1"/>
</dbReference>
<dbReference type="Gene3D" id="3.40.50.1820">
    <property type="entry name" value="alpha/beta hydrolase"/>
    <property type="match status" value="1"/>
</dbReference>
<dbReference type="InterPro" id="IPR000073">
    <property type="entry name" value="AB_hydrolase_1"/>
</dbReference>
<dbReference type="OrthoDB" id="9773293at2"/>
<accession>A0A178MDY0</accession>
<dbReference type="RefSeq" id="WP_066785959.1">
    <property type="nucleotide sequence ID" value="NZ_LWQS01000045.1"/>
</dbReference>
<keyword evidence="3" id="KW-1185">Reference proteome</keyword>
<sequence length="284" mass="30880">MQATSVATISERQITVDGFRLRVLSAGQGPAVLLLHGFVVSADDWIPTIQTLAAAGYHAIAPDALGFGASDKPGGSVYTLRRYADLNAGVLTAFGVAQAAVVGHSMGGKHALATTILHPQRVERLVIADSEGFMQLPLFMRKGGSLPFLGEAITALSSFPFVVKMQLRAAFANPDRYITPELVARGQKTLSDPAIRRTMVSLSRFYDANDLRGSGLWPRLTEITQPTLIIWGKEDHLFPVSCAYEAQRALPRARLEIIPNCGHFPMIEAADRFHQLVLEFLQEG</sequence>
<protein>
    <submittedName>
        <fullName evidence="2">Alpha/beta hydrolase</fullName>
    </submittedName>
</protein>
<comment type="caution">
    <text evidence="2">The sequence shown here is derived from an EMBL/GenBank/DDBJ whole genome shotgun (WGS) entry which is preliminary data.</text>
</comment>
<dbReference type="InterPro" id="IPR029058">
    <property type="entry name" value="AB_hydrolase_fold"/>
</dbReference>
<dbReference type="PRINTS" id="PR00111">
    <property type="entry name" value="ABHYDROLASE"/>
</dbReference>
<gene>
    <name evidence="2" type="ORF">A6A03_12755</name>
</gene>
<evidence type="ECO:0000259" key="1">
    <source>
        <dbReference type="Pfam" id="PF00561"/>
    </source>
</evidence>